<dbReference type="AlphaFoldDB" id="A0A0R0E8G3"/>
<accession>A0A0R0E8G3</accession>
<keyword evidence="3" id="KW-1185">Reference proteome</keyword>
<reference evidence="1" key="3">
    <citation type="submission" date="2018-07" db="EMBL/GenBank/DDBJ databases">
        <title>WGS assembly of Glycine max.</title>
        <authorList>
            <person name="Schmutz J."/>
            <person name="Cannon S."/>
            <person name="Schlueter J."/>
            <person name="Ma J."/>
            <person name="Mitros T."/>
            <person name="Nelson W."/>
            <person name="Hyten D."/>
            <person name="Song Q."/>
            <person name="Thelen J."/>
            <person name="Cheng J."/>
            <person name="Xu D."/>
            <person name="Hellsten U."/>
            <person name="May G."/>
            <person name="Yu Y."/>
            <person name="Sakurai T."/>
            <person name="Umezawa T."/>
            <person name="Bhattacharyya M."/>
            <person name="Sandhu D."/>
            <person name="Valliyodan B."/>
            <person name="Lindquist E."/>
            <person name="Peto M."/>
            <person name="Grant D."/>
            <person name="Shu S."/>
            <person name="Goodstein D."/>
            <person name="Barry K."/>
            <person name="Futrell-Griggs M."/>
            <person name="Abernathy B."/>
            <person name="Du J."/>
            <person name="Tian Z."/>
            <person name="Zhu L."/>
            <person name="Gill N."/>
            <person name="Joshi T."/>
            <person name="Libault M."/>
            <person name="Sethuraman A."/>
            <person name="Zhang X."/>
            <person name="Shinozaki K."/>
            <person name="Nguyen H."/>
            <person name="Wing R."/>
            <person name="Cregan P."/>
            <person name="Specht J."/>
            <person name="Grimwood J."/>
            <person name="Rokhsar D."/>
            <person name="Stacey G."/>
            <person name="Shoemaker R."/>
            <person name="Jackson S."/>
        </authorList>
    </citation>
    <scope>NUCLEOTIDE SEQUENCE</scope>
    <source>
        <tissue evidence="1">Callus</tissue>
    </source>
</reference>
<gene>
    <name evidence="1" type="ORF">GLYMA_20G079800</name>
</gene>
<name>A0A0R0E8G3_SOYBN</name>
<dbReference type="InParanoid" id="A0A0R0E8G3"/>
<proteinExistence type="predicted"/>
<dbReference type="EnsemblPlants" id="KRG90284">
    <property type="protein sequence ID" value="KRG90284"/>
    <property type="gene ID" value="GLYMA_20G079800"/>
</dbReference>
<evidence type="ECO:0000313" key="1">
    <source>
        <dbReference type="EMBL" id="KRG90284.1"/>
    </source>
</evidence>
<sequence length="100" mass="11793">MLYIEHCSLEKWLFIQSSQLSAIAPLWANQWNPVSLQFYVVPGVCESWLLLQLCDHYWLRDKTPFYLSSNDNVWCRVRGAILGFLPFLFHLTLFPRSLSI</sequence>
<dbReference type="Gramene" id="KRG90284">
    <property type="protein sequence ID" value="KRG90284"/>
    <property type="gene ID" value="GLYMA_20G079800"/>
</dbReference>
<dbReference type="EMBL" id="CM000853">
    <property type="protein sequence ID" value="KRG90284.1"/>
    <property type="molecule type" value="Genomic_DNA"/>
</dbReference>
<dbReference type="Proteomes" id="UP000008827">
    <property type="component" value="Chromosome 20"/>
</dbReference>
<evidence type="ECO:0000313" key="2">
    <source>
        <dbReference type="EnsemblPlants" id="KRG90284"/>
    </source>
</evidence>
<evidence type="ECO:0000313" key="3">
    <source>
        <dbReference type="Proteomes" id="UP000008827"/>
    </source>
</evidence>
<protein>
    <submittedName>
        <fullName evidence="1 2">Uncharacterized protein</fullName>
    </submittedName>
</protein>
<reference evidence="2" key="2">
    <citation type="submission" date="2018-02" db="UniProtKB">
        <authorList>
            <consortium name="EnsemblPlants"/>
        </authorList>
    </citation>
    <scope>IDENTIFICATION</scope>
    <source>
        <strain evidence="2">Williams 82</strain>
    </source>
</reference>
<organism evidence="1">
    <name type="scientific">Glycine max</name>
    <name type="common">Soybean</name>
    <name type="synonym">Glycine hispida</name>
    <dbReference type="NCBI Taxonomy" id="3847"/>
    <lineage>
        <taxon>Eukaryota</taxon>
        <taxon>Viridiplantae</taxon>
        <taxon>Streptophyta</taxon>
        <taxon>Embryophyta</taxon>
        <taxon>Tracheophyta</taxon>
        <taxon>Spermatophyta</taxon>
        <taxon>Magnoliopsida</taxon>
        <taxon>eudicotyledons</taxon>
        <taxon>Gunneridae</taxon>
        <taxon>Pentapetalae</taxon>
        <taxon>rosids</taxon>
        <taxon>fabids</taxon>
        <taxon>Fabales</taxon>
        <taxon>Fabaceae</taxon>
        <taxon>Papilionoideae</taxon>
        <taxon>50 kb inversion clade</taxon>
        <taxon>NPAAA clade</taxon>
        <taxon>indigoferoid/millettioid clade</taxon>
        <taxon>Phaseoleae</taxon>
        <taxon>Glycine</taxon>
        <taxon>Glycine subgen. Soja</taxon>
    </lineage>
</organism>
<reference evidence="1 2" key="1">
    <citation type="journal article" date="2010" name="Nature">
        <title>Genome sequence of the palaeopolyploid soybean.</title>
        <authorList>
            <person name="Schmutz J."/>
            <person name="Cannon S.B."/>
            <person name="Schlueter J."/>
            <person name="Ma J."/>
            <person name="Mitros T."/>
            <person name="Nelson W."/>
            <person name="Hyten D.L."/>
            <person name="Song Q."/>
            <person name="Thelen J.J."/>
            <person name="Cheng J."/>
            <person name="Xu D."/>
            <person name="Hellsten U."/>
            <person name="May G.D."/>
            <person name="Yu Y."/>
            <person name="Sakurai T."/>
            <person name="Umezawa T."/>
            <person name="Bhattacharyya M.K."/>
            <person name="Sandhu D."/>
            <person name="Valliyodan B."/>
            <person name="Lindquist E."/>
            <person name="Peto M."/>
            <person name="Grant D."/>
            <person name="Shu S."/>
            <person name="Goodstein D."/>
            <person name="Barry K."/>
            <person name="Futrell-Griggs M."/>
            <person name="Abernathy B."/>
            <person name="Du J."/>
            <person name="Tian Z."/>
            <person name="Zhu L."/>
            <person name="Gill N."/>
            <person name="Joshi T."/>
            <person name="Libault M."/>
            <person name="Sethuraman A."/>
            <person name="Zhang X.-C."/>
            <person name="Shinozaki K."/>
            <person name="Nguyen H.T."/>
            <person name="Wing R.A."/>
            <person name="Cregan P."/>
            <person name="Specht J."/>
            <person name="Grimwood J."/>
            <person name="Rokhsar D."/>
            <person name="Stacey G."/>
            <person name="Shoemaker R.C."/>
            <person name="Jackson S.A."/>
        </authorList>
    </citation>
    <scope>NUCLEOTIDE SEQUENCE [LARGE SCALE GENOMIC DNA]</scope>
    <source>
        <strain evidence="2">cv. Williams 82</strain>
        <tissue evidence="1">Callus</tissue>
    </source>
</reference>
<dbReference type="OrthoDB" id="10451644at2759"/>